<evidence type="ECO:0000259" key="1">
    <source>
        <dbReference type="Pfam" id="PF13456"/>
    </source>
</evidence>
<dbReference type="PANTHER" id="PTHR47723:SF13">
    <property type="entry name" value="PUTATIVE-RELATED"/>
    <property type="match status" value="1"/>
</dbReference>
<dbReference type="Proteomes" id="UP000828251">
    <property type="component" value="Unassembled WGS sequence"/>
</dbReference>
<dbReference type="EMBL" id="JAIQCV010000011">
    <property type="protein sequence ID" value="KAH1045323.1"/>
    <property type="molecule type" value="Genomic_DNA"/>
</dbReference>
<organism evidence="2 3">
    <name type="scientific">Gossypium stocksii</name>
    <dbReference type="NCBI Taxonomy" id="47602"/>
    <lineage>
        <taxon>Eukaryota</taxon>
        <taxon>Viridiplantae</taxon>
        <taxon>Streptophyta</taxon>
        <taxon>Embryophyta</taxon>
        <taxon>Tracheophyta</taxon>
        <taxon>Spermatophyta</taxon>
        <taxon>Magnoliopsida</taxon>
        <taxon>eudicotyledons</taxon>
        <taxon>Gunneridae</taxon>
        <taxon>Pentapetalae</taxon>
        <taxon>rosids</taxon>
        <taxon>malvids</taxon>
        <taxon>Malvales</taxon>
        <taxon>Malvaceae</taxon>
        <taxon>Malvoideae</taxon>
        <taxon>Gossypium</taxon>
    </lineage>
</organism>
<proteinExistence type="predicted"/>
<gene>
    <name evidence="2" type="ORF">J1N35_036107</name>
</gene>
<dbReference type="GO" id="GO:0003676">
    <property type="term" value="F:nucleic acid binding"/>
    <property type="evidence" value="ECO:0007669"/>
    <property type="project" value="InterPro"/>
</dbReference>
<comment type="caution">
    <text evidence="2">The sequence shown here is derived from an EMBL/GenBank/DDBJ whole genome shotgun (WGS) entry which is preliminary data.</text>
</comment>
<reference evidence="2 3" key="1">
    <citation type="journal article" date="2021" name="Plant Biotechnol. J.">
        <title>Multi-omics assisted identification of the key and species-specific regulatory components of drought-tolerant mechanisms in Gossypium stocksii.</title>
        <authorList>
            <person name="Yu D."/>
            <person name="Ke L."/>
            <person name="Zhang D."/>
            <person name="Wu Y."/>
            <person name="Sun Y."/>
            <person name="Mei J."/>
            <person name="Sun J."/>
            <person name="Sun Y."/>
        </authorList>
    </citation>
    <scope>NUCLEOTIDE SEQUENCE [LARGE SCALE GENOMIC DNA]</scope>
    <source>
        <strain evidence="3">cv. E1</strain>
        <tissue evidence="2">Leaf</tissue>
    </source>
</reference>
<dbReference type="InterPro" id="IPR002156">
    <property type="entry name" value="RNaseH_domain"/>
</dbReference>
<dbReference type="OrthoDB" id="1002604at2759"/>
<dbReference type="AlphaFoldDB" id="A0A9D3UHF8"/>
<sequence>MISYILAFETKVFGELWWEAEFWGVVEGLQIAWRNGHKRIILEIDGMPSSNAKFGEHRLCEKTRKQMNKEWEVIIQHTYGEGNKLTDGLPSLAWDKLLQYFVFYSPPDAIRNLLDANANGVVTPRLVVVFSS</sequence>
<accession>A0A9D3UHF8</accession>
<evidence type="ECO:0000313" key="2">
    <source>
        <dbReference type="EMBL" id="KAH1045323.1"/>
    </source>
</evidence>
<dbReference type="PANTHER" id="PTHR47723">
    <property type="entry name" value="OS05G0353850 PROTEIN"/>
    <property type="match status" value="1"/>
</dbReference>
<feature type="domain" description="RNase H type-1" evidence="1">
    <location>
        <begin position="19"/>
        <end position="88"/>
    </location>
</feature>
<dbReference type="GO" id="GO:0004523">
    <property type="term" value="F:RNA-DNA hybrid ribonuclease activity"/>
    <property type="evidence" value="ECO:0007669"/>
    <property type="project" value="InterPro"/>
</dbReference>
<dbReference type="Pfam" id="PF13456">
    <property type="entry name" value="RVT_3"/>
    <property type="match status" value="1"/>
</dbReference>
<dbReference type="InterPro" id="IPR044730">
    <property type="entry name" value="RNase_H-like_dom_plant"/>
</dbReference>
<evidence type="ECO:0000313" key="3">
    <source>
        <dbReference type="Proteomes" id="UP000828251"/>
    </source>
</evidence>
<dbReference type="InterPro" id="IPR053151">
    <property type="entry name" value="RNase_H-like"/>
</dbReference>
<name>A0A9D3UHF8_9ROSI</name>
<dbReference type="CDD" id="cd06222">
    <property type="entry name" value="RNase_H_like"/>
    <property type="match status" value="1"/>
</dbReference>
<protein>
    <recommendedName>
        <fullName evidence="1">RNase H type-1 domain-containing protein</fullName>
    </recommendedName>
</protein>
<keyword evidence="3" id="KW-1185">Reference proteome</keyword>